<evidence type="ECO:0000256" key="1">
    <source>
        <dbReference type="SAM" id="SignalP"/>
    </source>
</evidence>
<keyword evidence="3" id="KW-1185">Reference proteome</keyword>
<sequence length="103" mass="11041">MHINFVLIAAIAAIPFSDAICALRGYSGADCTGTKGRAVGIGSGGACFNMENRKSYDLYGKDCGIVRFKKYRETSCVGTPFTIADLKIGCHSSSGKRMHVQKK</sequence>
<comment type="caution">
    <text evidence="2">The sequence shown here is derived from an EMBL/GenBank/DDBJ whole genome shotgun (WGS) entry which is preliminary data.</text>
</comment>
<reference evidence="2" key="1">
    <citation type="submission" date="2020-03" db="EMBL/GenBank/DDBJ databases">
        <title>Draft Genome Sequence of Cylindrodendrum hubeiense.</title>
        <authorList>
            <person name="Buettner E."/>
            <person name="Kellner H."/>
        </authorList>
    </citation>
    <scope>NUCLEOTIDE SEQUENCE</scope>
    <source>
        <strain evidence="2">IHI 201604</strain>
    </source>
</reference>
<dbReference type="AlphaFoldDB" id="A0A9P5GWJ8"/>
<keyword evidence="1" id="KW-0732">Signal</keyword>
<protein>
    <submittedName>
        <fullName evidence="2">Uncharacterized protein</fullName>
    </submittedName>
</protein>
<evidence type="ECO:0000313" key="3">
    <source>
        <dbReference type="Proteomes" id="UP000722485"/>
    </source>
</evidence>
<evidence type="ECO:0000313" key="2">
    <source>
        <dbReference type="EMBL" id="KAF7531974.1"/>
    </source>
</evidence>
<organism evidence="2 3">
    <name type="scientific">Cylindrodendrum hubeiense</name>
    <dbReference type="NCBI Taxonomy" id="595255"/>
    <lineage>
        <taxon>Eukaryota</taxon>
        <taxon>Fungi</taxon>
        <taxon>Dikarya</taxon>
        <taxon>Ascomycota</taxon>
        <taxon>Pezizomycotina</taxon>
        <taxon>Sordariomycetes</taxon>
        <taxon>Hypocreomycetidae</taxon>
        <taxon>Hypocreales</taxon>
        <taxon>Nectriaceae</taxon>
        <taxon>Cylindrodendrum</taxon>
    </lineage>
</organism>
<accession>A0A9P5GWJ8</accession>
<proteinExistence type="predicted"/>
<name>A0A9P5GWJ8_9HYPO</name>
<dbReference type="EMBL" id="JAANBB010000937">
    <property type="protein sequence ID" value="KAF7531974.1"/>
    <property type="molecule type" value="Genomic_DNA"/>
</dbReference>
<dbReference type="Proteomes" id="UP000722485">
    <property type="component" value="Unassembled WGS sequence"/>
</dbReference>
<dbReference type="OrthoDB" id="10397099at2759"/>
<feature type="signal peptide" evidence="1">
    <location>
        <begin position="1"/>
        <end position="19"/>
    </location>
</feature>
<gene>
    <name evidence="2" type="ORF">G7Z17_g13690</name>
</gene>
<feature type="chain" id="PRO_5040197688" evidence="1">
    <location>
        <begin position="20"/>
        <end position="103"/>
    </location>
</feature>